<keyword evidence="9" id="KW-1185">Reference proteome</keyword>
<dbReference type="Proteomes" id="UP000275461">
    <property type="component" value="Unassembled WGS sequence"/>
</dbReference>
<name>A0A498C7V9_9GAMM</name>
<dbReference type="InterPro" id="IPR038766">
    <property type="entry name" value="Membrane_comp_ABC_pdt"/>
</dbReference>
<feature type="transmembrane region" description="Helical" evidence="6">
    <location>
        <begin position="700"/>
        <end position="720"/>
    </location>
</feature>
<feature type="transmembrane region" description="Helical" evidence="6">
    <location>
        <begin position="392"/>
        <end position="409"/>
    </location>
</feature>
<feature type="transmembrane region" description="Helical" evidence="6">
    <location>
        <begin position="20"/>
        <end position="41"/>
    </location>
</feature>
<keyword evidence="5 6" id="KW-0472">Membrane</keyword>
<feature type="transmembrane region" description="Helical" evidence="6">
    <location>
        <begin position="307"/>
        <end position="329"/>
    </location>
</feature>
<evidence type="ECO:0000313" key="9">
    <source>
        <dbReference type="Proteomes" id="UP000275461"/>
    </source>
</evidence>
<feature type="transmembrane region" description="Helical" evidence="6">
    <location>
        <begin position="462"/>
        <end position="482"/>
    </location>
</feature>
<accession>A0A498C7V9</accession>
<organism evidence="8 9">
    <name type="scientific">Alkalispirillum mobile</name>
    <dbReference type="NCBI Taxonomy" id="85925"/>
    <lineage>
        <taxon>Bacteria</taxon>
        <taxon>Pseudomonadati</taxon>
        <taxon>Pseudomonadota</taxon>
        <taxon>Gammaproteobacteria</taxon>
        <taxon>Chromatiales</taxon>
        <taxon>Ectothiorhodospiraceae</taxon>
        <taxon>Alkalispirillum</taxon>
    </lineage>
</organism>
<evidence type="ECO:0000259" key="7">
    <source>
        <dbReference type="Pfam" id="PF02687"/>
    </source>
</evidence>
<comment type="caution">
    <text evidence="8">The sequence shown here is derived from an EMBL/GenBank/DDBJ whole genome shotgun (WGS) entry which is preliminary data.</text>
</comment>
<keyword evidence="3 6" id="KW-0812">Transmembrane</keyword>
<sequence>MSAWRQALRLLWRDGRAGELRLLLAAVIIAVAAVSGVAWLADRVSQATDVRAAELLGGDRVVRSNDPIPEDWVDQARDYGLQTVRSAEFPSVVVAGEYTQLVSLKAVESGYPLRGSLQLRDEPEGPLSAVQQPPEPGAAWIAPRLLPLLEMDVGDTLEVGARALDTERLIALEPDRGGGFFNLAPRVLIHWDDLEGTGLVQEGSRIRYRLMLAGEPADLARYEAWLTDHAPEAELQAPGEGDPALSSVMEQAQRFLGLAALLTVVVAGVAILLTARHYASRQIDRIAIMRCLGATQRQVTAILTWKLLWLGLLAGLIGTALGYGLHLGMVALLADYLPDDLAGAGPLPALTGTLVALSALLGFALPSLLRLRDVPPLRVLRRDAGSGVLRGWLPYPVALAVIFGLMWWQGGDLRLAAAVFGAVMAGLAALGAIAAAVVYGLRRTRRARITTLSGLVRRPATATLQIVAVGLGLTALLLLSVVREDLLATWERGVDPEAPNYFLINVQPDEVDELERFLADRAGVSAELYPMIRGRLVGMNGEALDPEDYAEPRTRRLVAREFNLSHTDNLPDDNRVIRGRWFDERQADRPQWSVEEDIAQRIGVDVGDTLTYRISGREVTGEVTSIRRVQWDSFNANFFVIGNPGLLADAPTTYITSFHLPEGEARVIADLVRQFPSVTPVDLGAILEAVRDIIRQGSRVVELMATLTLVAGVLVLLAALQITGDQRRFETALMRSLGASRAHIRRMARREFLLLGALSGGLAGVAAGLAGWGAAGPLFDLDYQFNPWLPALGVAGGAVLVWAAGALATRDHYRQSPMTLLRDPDD</sequence>
<protein>
    <submittedName>
        <fullName evidence="8">Putative ABC transport system permease protein</fullName>
    </submittedName>
</protein>
<dbReference type="PANTHER" id="PTHR30287:SF1">
    <property type="entry name" value="INNER MEMBRANE PROTEIN"/>
    <property type="match status" value="1"/>
</dbReference>
<feature type="transmembrane region" description="Helical" evidence="6">
    <location>
        <begin position="415"/>
        <end position="441"/>
    </location>
</feature>
<dbReference type="EMBL" id="RCDA01000003">
    <property type="protein sequence ID" value="RLK48341.1"/>
    <property type="molecule type" value="Genomic_DNA"/>
</dbReference>
<dbReference type="AlphaFoldDB" id="A0A498C7V9"/>
<evidence type="ECO:0000256" key="1">
    <source>
        <dbReference type="ARBA" id="ARBA00004651"/>
    </source>
</evidence>
<evidence type="ECO:0000313" key="8">
    <source>
        <dbReference type="EMBL" id="RLK48341.1"/>
    </source>
</evidence>
<reference evidence="8 9" key="1">
    <citation type="submission" date="2018-10" db="EMBL/GenBank/DDBJ databases">
        <title>Genomic Encyclopedia of Type Strains, Phase IV (KMG-IV): sequencing the most valuable type-strain genomes for metagenomic binning, comparative biology and taxonomic classification.</title>
        <authorList>
            <person name="Goeker M."/>
        </authorList>
    </citation>
    <scope>NUCLEOTIDE SEQUENCE [LARGE SCALE GENOMIC DNA]</scope>
    <source>
        <strain evidence="8 9">DSM 12769</strain>
    </source>
</reference>
<keyword evidence="4 6" id="KW-1133">Transmembrane helix</keyword>
<gene>
    <name evidence="8" type="ORF">DFR31_2220</name>
</gene>
<keyword evidence="2" id="KW-1003">Cell membrane</keyword>
<dbReference type="PANTHER" id="PTHR30287">
    <property type="entry name" value="MEMBRANE COMPONENT OF PREDICTED ABC SUPERFAMILY METABOLITE UPTAKE TRANSPORTER"/>
    <property type="match status" value="1"/>
</dbReference>
<dbReference type="RefSeq" id="WP_121442736.1">
    <property type="nucleotide sequence ID" value="NZ_RCDA01000003.1"/>
</dbReference>
<evidence type="ECO:0000256" key="6">
    <source>
        <dbReference type="SAM" id="Phobius"/>
    </source>
</evidence>
<dbReference type="GO" id="GO:0005886">
    <property type="term" value="C:plasma membrane"/>
    <property type="evidence" value="ECO:0007669"/>
    <property type="project" value="UniProtKB-SubCell"/>
</dbReference>
<dbReference type="InterPro" id="IPR003838">
    <property type="entry name" value="ABC3_permease_C"/>
</dbReference>
<evidence type="ECO:0000256" key="2">
    <source>
        <dbReference type="ARBA" id="ARBA00022475"/>
    </source>
</evidence>
<proteinExistence type="predicted"/>
<evidence type="ECO:0000256" key="3">
    <source>
        <dbReference type="ARBA" id="ARBA00022692"/>
    </source>
</evidence>
<comment type="subcellular location">
    <subcellularLocation>
        <location evidence="1">Cell membrane</location>
        <topology evidence="1">Multi-pass membrane protein</topology>
    </subcellularLocation>
</comment>
<evidence type="ECO:0000256" key="4">
    <source>
        <dbReference type="ARBA" id="ARBA00022989"/>
    </source>
</evidence>
<feature type="transmembrane region" description="Helical" evidence="6">
    <location>
        <begin position="349"/>
        <end position="371"/>
    </location>
</feature>
<feature type="transmembrane region" description="Helical" evidence="6">
    <location>
        <begin position="787"/>
        <end position="808"/>
    </location>
</feature>
<dbReference type="Pfam" id="PF02687">
    <property type="entry name" value="FtsX"/>
    <property type="match status" value="2"/>
</dbReference>
<feature type="domain" description="ABC3 transporter permease C-terminal" evidence="7">
    <location>
        <begin position="704"/>
        <end position="816"/>
    </location>
</feature>
<feature type="domain" description="ABC3 transporter permease C-terminal" evidence="7">
    <location>
        <begin position="258"/>
        <end position="370"/>
    </location>
</feature>
<evidence type="ECO:0000256" key="5">
    <source>
        <dbReference type="ARBA" id="ARBA00023136"/>
    </source>
</evidence>
<feature type="transmembrane region" description="Helical" evidence="6">
    <location>
        <begin position="255"/>
        <end position="275"/>
    </location>
</feature>
<feature type="transmembrane region" description="Helical" evidence="6">
    <location>
        <begin position="752"/>
        <end position="775"/>
    </location>
</feature>
<dbReference type="OrthoDB" id="5292592at2"/>